<evidence type="ECO:0000313" key="2">
    <source>
        <dbReference type="Proteomes" id="UP001229421"/>
    </source>
</evidence>
<dbReference type="SUPFAM" id="SSF52047">
    <property type="entry name" value="RNI-like"/>
    <property type="match status" value="1"/>
</dbReference>
<proteinExistence type="predicted"/>
<dbReference type="EMBL" id="JAUHHV010000005">
    <property type="protein sequence ID" value="KAK1425508.1"/>
    <property type="molecule type" value="Genomic_DNA"/>
</dbReference>
<evidence type="ECO:0000313" key="1">
    <source>
        <dbReference type="EMBL" id="KAK1425508.1"/>
    </source>
</evidence>
<organism evidence="1 2">
    <name type="scientific">Tagetes erecta</name>
    <name type="common">African marigold</name>
    <dbReference type="NCBI Taxonomy" id="13708"/>
    <lineage>
        <taxon>Eukaryota</taxon>
        <taxon>Viridiplantae</taxon>
        <taxon>Streptophyta</taxon>
        <taxon>Embryophyta</taxon>
        <taxon>Tracheophyta</taxon>
        <taxon>Spermatophyta</taxon>
        <taxon>Magnoliopsida</taxon>
        <taxon>eudicotyledons</taxon>
        <taxon>Gunneridae</taxon>
        <taxon>Pentapetalae</taxon>
        <taxon>asterids</taxon>
        <taxon>campanulids</taxon>
        <taxon>Asterales</taxon>
        <taxon>Asteraceae</taxon>
        <taxon>Asteroideae</taxon>
        <taxon>Heliantheae alliance</taxon>
        <taxon>Tageteae</taxon>
        <taxon>Tagetes</taxon>
    </lineage>
</organism>
<reference evidence="1" key="1">
    <citation type="journal article" date="2023" name="bioRxiv">
        <title>Improved chromosome-level genome assembly for marigold (Tagetes erecta).</title>
        <authorList>
            <person name="Jiang F."/>
            <person name="Yuan L."/>
            <person name="Wang S."/>
            <person name="Wang H."/>
            <person name="Xu D."/>
            <person name="Wang A."/>
            <person name="Fan W."/>
        </authorList>
    </citation>
    <scope>NUCLEOTIDE SEQUENCE</scope>
    <source>
        <strain evidence="1">WSJ</strain>
        <tissue evidence="1">Leaf</tissue>
    </source>
</reference>
<dbReference type="Gene3D" id="3.80.10.10">
    <property type="entry name" value="Ribonuclease Inhibitor"/>
    <property type="match status" value="1"/>
</dbReference>
<protein>
    <recommendedName>
        <fullName evidence="3">FBD domain-containing protein</fullName>
    </recommendedName>
</protein>
<dbReference type="Proteomes" id="UP001229421">
    <property type="component" value="Unassembled WGS sequence"/>
</dbReference>
<accession>A0AAD8NXL6</accession>
<gene>
    <name evidence="1" type="ORF">QVD17_20860</name>
</gene>
<keyword evidence="2" id="KW-1185">Reference proteome</keyword>
<dbReference type="InterPro" id="IPR032675">
    <property type="entry name" value="LRR_dom_sf"/>
</dbReference>
<evidence type="ECO:0008006" key="3">
    <source>
        <dbReference type="Google" id="ProtNLM"/>
    </source>
</evidence>
<sequence>MSARSFSTVFELVGSFPKLQELDLSFAGCKLTEGGVIERCPATFPSLTTLKLSNIYLGNEMKLSYVMEVLRCFPNLQTLEIRTIRSKPVSTPRRCFPEADYNTMGLLQLQNAEFEVFTGSDYEVCLIKYILARSPFLKKIAIRLEYKNVERLFARKLLKLHRASPVAEIDLC</sequence>
<dbReference type="AlphaFoldDB" id="A0AAD8NXL6"/>
<comment type="caution">
    <text evidence="1">The sequence shown here is derived from an EMBL/GenBank/DDBJ whole genome shotgun (WGS) entry which is preliminary data.</text>
</comment>
<name>A0AAD8NXL6_TARER</name>